<dbReference type="CDD" id="cd14688">
    <property type="entry name" value="bZIP_YAP"/>
    <property type="match status" value="1"/>
</dbReference>
<protein>
    <submittedName>
        <fullName evidence="10">V-type ATPase 116 kDa subunit</fullName>
    </submittedName>
</protein>
<accession>F8EZ52</accession>
<dbReference type="AlphaFoldDB" id="F8EZ52"/>
<keyword evidence="8" id="KW-0175">Coiled coil</keyword>
<evidence type="ECO:0000256" key="3">
    <source>
        <dbReference type="ARBA" id="ARBA00022448"/>
    </source>
</evidence>
<dbReference type="STRING" id="744872.Spica_1500"/>
<dbReference type="Pfam" id="PF01496">
    <property type="entry name" value="V_ATPase_I"/>
    <property type="match status" value="1"/>
</dbReference>
<evidence type="ECO:0000256" key="8">
    <source>
        <dbReference type="SAM" id="Coils"/>
    </source>
</evidence>
<evidence type="ECO:0000313" key="10">
    <source>
        <dbReference type="EMBL" id="AEJ19644.1"/>
    </source>
</evidence>
<dbReference type="GO" id="GO:0033179">
    <property type="term" value="C:proton-transporting V-type ATPase, V0 domain"/>
    <property type="evidence" value="ECO:0007669"/>
    <property type="project" value="InterPro"/>
</dbReference>
<feature type="transmembrane region" description="Helical" evidence="9">
    <location>
        <begin position="316"/>
        <end position="346"/>
    </location>
</feature>
<evidence type="ECO:0000256" key="6">
    <source>
        <dbReference type="ARBA" id="ARBA00023065"/>
    </source>
</evidence>
<dbReference type="GO" id="GO:0016471">
    <property type="term" value="C:vacuolar proton-transporting V-type ATPase complex"/>
    <property type="evidence" value="ECO:0007669"/>
    <property type="project" value="TreeGrafter"/>
</dbReference>
<comment type="similarity">
    <text evidence="2">Belongs to the V-ATPase 116 kDa subunit family.</text>
</comment>
<sequence length="619" mass="68128">MIVPMKKVALVVFDREREASLEALRKLGVVHLERKNVSSDGLSSVMELKIQAEHALGILRNAATKEETNTSIVQKTEPAALIQEVLRLADQKKQEQELLAADIKELHRIAAWGDFEPASLEDLRKQGITLIPYELPKKVYEKLDPAVSIIVLSEDKTLVRCVVVGDPIPGEQPFALPELSYSALSNRIAQRKQTIADIEKKLSELSSQMYLIERELQRLNEQAEFEAAKASMEVTEDTPPELAISWITGYIPADAAGKLKRAAAEYGWALIIDDPNEGDRPPTLVRNPAYIRIVQPIFDLLGTVPGYHEYDISMSFLVFFSLFFAMIIGDAGYGVLILLLSLYFGFKGKKKTGKFADGILLLLLLSSVTIIWGAINGTWFALPYDSLPAFLKALVIPPFRPNPSLAPKEAARLVQQNIKHLCFIIGTVQLVWAHMKNIKKALPSLTAFAQLGWLSMVLGLYFLVLNLVLDKTAFPVPPFAIWMIGGGLATYFVFAEQKGGNFIANILKSFANFLPTFLSAVSSFSDIISYIRLFAVGLAGFAIAESFNGMAAGLPAGMVRILAGALILFFGHGLNLAMSALSVVVHGVRLNMLEYSGHLGMEWSGVKYSPFAVKETAQQ</sequence>
<feature type="transmembrane region" description="Helical" evidence="9">
    <location>
        <begin position="447"/>
        <end position="469"/>
    </location>
</feature>
<evidence type="ECO:0000313" key="11">
    <source>
        <dbReference type="Proteomes" id="UP000000503"/>
    </source>
</evidence>
<keyword evidence="11" id="KW-1185">Reference proteome</keyword>
<evidence type="ECO:0000256" key="4">
    <source>
        <dbReference type="ARBA" id="ARBA00022692"/>
    </source>
</evidence>
<dbReference type="HOGENOM" id="CLU_025558_1_1_12"/>
<keyword evidence="6" id="KW-0406">Ion transport</keyword>
<organism evidence="10 11">
    <name type="scientific">Gracilinema caldarium (strain ATCC 51460 / DSM 7334 / H1)</name>
    <name type="common">Treponema caldarium</name>
    <dbReference type="NCBI Taxonomy" id="744872"/>
    <lineage>
        <taxon>Bacteria</taxon>
        <taxon>Pseudomonadati</taxon>
        <taxon>Spirochaetota</taxon>
        <taxon>Spirochaetia</taxon>
        <taxon>Spirochaetales</taxon>
        <taxon>Breznakiellaceae</taxon>
        <taxon>Gracilinema</taxon>
    </lineage>
</organism>
<dbReference type="PANTHER" id="PTHR11629:SF63">
    <property type="entry name" value="V-TYPE PROTON ATPASE SUBUNIT A"/>
    <property type="match status" value="1"/>
</dbReference>
<dbReference type="PANTHER" id="PTHR11629">
    <property type="entry name" value="VACUOLAR PROTON ATPASES"/>
    <property type="match status" value="1"/>
</dbReference>
<dbReference type="GO" id="GO:0046961">
    <property type="term" value="F:proton-transporting ATPase activity, rotational mechanism"/>
    <property type="evidence" value="ECO:0007669"/>
    <property type="project" value="InterPro"/>
</dbReference>
<name>F8EZ52_GRAC1</name>
<keyword evidence="7 9" id="KW-0472">Membrane</keyword>
<comment type="subcellular location">
    <subcellularLocation>
        <location evidence="1">Membrane</location>
        <topology evidence="1">Multi-pass membrane protein</topology>
    </subcellularLocation>
</comment>
<evidence type="ECO:0000256" key="9">
    <source>
        <dbReference type="SAM" id="Phobius"/>
    </source>
</evidence>
<dbReference type="Proteomes" id="UP000000503">
    <property type="component" value="Chromosome"/>
</dbReference>
<feature type="transmembrane region" description="Helical" evidence="9">
    <location>
        <begin position="475"/>
        <end position="495"/>
    </location>
</feature>
<dbReference type="InterPro" id="IPR002490">
    <property type="entry name" value="V-ATPase_116kDa_su"/>
</dbReference>
<keyword evidence="3" id="KW-0813">Transport</keyword>
<evidence type="ECO:0000256" key="5">
    <source>
        <dbReference type="ARBA" id="ARBA00022989"/>
    </source>
</evidence>
<dbReference type="OrthoDB" id="9803814at2"/>
<dbReference type="GO" id="GO:0051117">
    <property type="term" value="F:ATPase binding"/>
    <property type="evidence" value="ECO:0007669"/>
    <property type="project" value="TreeGrafter"/>
</dbReference>
<evidence type="ECO:0000256" key="1">
    <source>
        <dbReference type="ARBA" id="ARBA00004141"/>
    </source>
</evidence>
<evidence type="ECO:0000256" key="2">
    <source>
        <dbReference type="ARBA" id="ARBA00009904"/>
    </source>
</evidence>
<feature type="transmembrane region" description="Helical" evidence="9">
    <location>
        <begin position="527"/>
        <end position="547"/>
    </location>
</feature>
<reference evidence="11" key="1">
    <citation type="journal article" date="2013" name="Stand. Genomic Sci.">
        <title>Genome sequence of the thermophilic fresh-water bacterium Spirochaeta caldaria type strain (H1(T)), reclassification of Spirochaeta caldaria, Spirochaeta stenostrepta, and Spirochaeta zuelzerae in the genus Treponema as Treponema caldaria comb. nov., Treponema stenostrepta comb. nov., and Treponema zuelzerae comb. nov., and emendation of the genus Treponema.</title>
        <authorList>
            <person name="Abt B."/>
            <person name="Goker M."/>
            <person name="Scheuner C."/>
            <person name="Han C."/>
            <person name="Lu M."/>
            <person name="Misra M."/>
            <person name="Lapidus A."/>
            <person name="Nolan M."/>
            <person name="Lucas S."/>
            <person name="Hammon N."/>
            <person name="Deshpande S."/>
            <person name="Cheng J.F."/>
            <person name="Tapia R."/>
            <person name="Goodwin L.A."/>
            <person name="Pitluck S."/>
            <person name="Liolios K."/>
            <person name="Pagani I."/>
            <person name="Ivanova N."/>
            <person name="Mavromatis K."/>
            <person name="Mikhailova N."/>
            <person name="Huntemann M."/>
            <person name="Pati A."/>
            <person name="Chen A."/>
            <person name="Palaniappan K."/>
            <person name="Land M."/>
            <person name="Hauser L."/>
            <person name="Jeffries C.D."/>
            <person name="Rohde M."/>
            <person name="Spring S."/>
            <person name="Gronow S."/>
            <person name="Detter J.C."/>
            <person name="Bristow J."/>
            <person name="Eisen J.A."/>
            <person name="Markowitz V."/>
            <person name="Hugenholtz P."/>
            <person name="Kyrpides N.C."/>
            <person name="Woyke T."/>
            <person name="Klenk H.P."/>
        </authorList>
    </citation>
    <scope>NUCLEOTIDE SEQUENCE</scope>
    <source>
        <strain evidence="11">ATCC 51460 / DSM 7334 / H1</strain>
    </source>
</reference>
<dbReference type="KEGG" id="scd:Spica_1500"/>
<keyword evidence="5 9" id="KW-1133">Transmembrane helix</keyword>
<evidence type="ECO:0000256" key="7">
    <source>
        <dbReference type="ARBA" id="ARBA00023136"/>
    </source>
</evidence>
<proteinExistence type="inferred from homology"/>
<dbReference type="GO" id="GO:0007035">
    <property type="term" value="P:vacuolar acidification"/>
    <property type="evidence" value="ECO:0007669"/>
    <property type="project" value="TreeGrafter"/>
</dbReference>
<dbReference type="eggNOG" id="COG1269">
    <property type="taxonomic scope" value="Bacteria"/>
</dbReference>
<feature type="coiled-coil region" evidence="8">
    <location>
        <begin position="181"/>
        <end position="233"/>
    </location>
</feature>
<feature type="transmembrane region" description="Helical" evidence="9">
    <location>
        <begin position="502"/>
        <end position="521"/>
    </location>
</feature>
<dbReference type="EMBL" id="CP002868">
    <property type="protein sequence ID" value="AEJ19644.1"/>
    <property type="molecule type" value="Genomic_DNA"/>
</dbReference>
<feature type="transmembrane region" description="Helical" evidence="9">
    <location>
        <begin position="358"/>
        <end position="382"/>
    </location>
</feature>
<feature type="transmembrane region" description="Helical" evidence="9">
    <location>
        <begin position="559"/>
        <end position="585"/>
    </location>
</feature>
<gene>
    <name evidence="10" type="ordered locus">Spica_1500</name>
</gene>
<keyword evidence="4 9" id="KW-0812">Transmembrane</keyword>